<dbReference type="PROSITE" id="PS50011">
    <property type="entry name" value="PROTEIN_KINASE_DOM"/>
    <property type="match status" value="1"/>
</dbReference>
<keyword evidence="2" id="KW-0418">Kinase</keyword>
<dbReference type="Pfam" id="PF07714">
    <property type="entry name" value="PK_Tyr_Ser-Thr"/>
    <property type="match status" value="1"/>
</dbReference>
<organism evidence="2 3">
    <name type="scientific">Gigaspora rosea</name>
    <dbReference type="NCBI Taxonomy" id="44941"/>
    <lineage>
        <taxon>Eukaryota</taxon>
        <taxon>Fungi</taxon>
        <taxon>Fungi incertae sedis</taxon>
        <taxon>Mucoromycota</taxon>
        <taxon>Glomeromycotina</taxon>
        <taxon>Glomeromycetes</taxon>
        <taxon>Diversisporales</taxon>
        <taxon>Gigasporaceae</taxon>
        <taxon>Gigaspora</taxon>
    </lineage>
</organism>
<dbReference type="GO" id="GO:0004674">
    <property type="term" value="F:protein serine/threonine kinase activity"/>
    <property type="evidence" value="ECO:0007669"/>
    <property type="project" value="TreeGrafter"/>
</dbReference>
<dbReference type="OrthoDB" id="10261027at2759"/>
<dbReference type="InterPro" id="IPR000719">
    <property type="entry name" value="Prot_kinase_dom"/>
</dbReference>
<sequence length="250" mass="28802">MTNIVWCQTCDPDKVVQVWTSKNKAIDDYLKHFQLKARHYEDMIEWIPFDRLKDLEKIGQGGFGSVFSAVWLDGIRNNDGSRQSQRNIVAGNTLKVYGLTLNTKTNDYMMVIQYANGGSLHSFLRRNFQDLTWQTKLGLLLNISDDLSEIHKAGYIHADFHSGNILYSQKVKDDNPYNFIDEIDSEKGITRKKEILPRDIYGVLPYVAPEALKGEHSRKQLIYTVLESLCQRCQPVKDLLMAMILIITLR</sequence>
<dbReference type="GO" id="GO:0005524">
    <property type="term" value="F:ATP binding"/>
    <property type="evidence" value="ECO:0007669"/>
    <property type="project" value="InterPro"/>
</dbReference>
<keyword evidence="2" id="KW-0808">Transferase</keyword>
<keyword evidence="3" id="KW-1185">Reference proteome</keyword>
<dbReference type="Proteomes" id="UP000266673">
    <property type="component" value="Unassembled WGS sequence"/>
</dbReference>
<protein>
    <submittedName>
        <fullName evidence="2">Kinase-like domain-containing protein</fullName>
    </submittedName>
</protein>
<dbReference type="InterPro" id="IPR011009">
    <property type="entry name" value="Kinase-like_dom_sf"/>
</dbReference>
<reference evidence="2 3" key="1">
    <citation type="submission" date="2018-06" db="EMBL/GenBank/DDBJ databases">
        <title>Comparative genomics reveals the genomic features of Rhizophagus irregularis, R. cerebriforme, R. diaphanum and Gigaspora rosea, and their symbiotic lifestyle signature.</title>
        <authorList>
            <person name="Morin E."/>
            <person name="San Clemente H."/>
            <person name="Chen E.C.H."/>
            <person name="De La Providencia I."/>
            <person name="Hainaut M."/>
            <person name="Kuo A."/>
            <person name="Kohler A."/>
            <person name="Murat C."/>
            <person name="Tang N."/>
            <person name="Roy S."/>
            <person name="Loubradou J."/>
            <person name="Henrissat B."/>
            <person name="Grigoriev I.V."/>
            <person name="Corradi N."/>
            <person name="Roux C."/>
            <person name="Martin F.M."/>
        </authorList>
    </citation>
    <scope>NUCLEOTIDE SEQUENCE [LARGE SCALE GENOMIC DNA]</scope>
    <source>
        <strain evidence="2 3">DAOM 194757</strain>
    </source>
</reference>
<evidence type="ECO:0000313" key="2">
    <source>
        <dbReference type="EMBL" id="RIB05210.1"/>
    </source>
</evidence>
<accession>A0A397U4J4</accession>
<dbReference type="PANTHER" id="PTHR44329">
    <property type="entry name" value="SERINE/THREONINE-PROTEIN KINASE TNNI3K-RELATED"/>
    <property type="match status" value="1"/>
</dbReference>
<gene>
    <name evidence="2" type="ORF">C2G38_1987368</name>
</gene>
<dbReference type="Gene3D" id="1.10.510.10">
    <property type="entry name" value="Transferase(Phosphotransferase) domain 1"/>
    <property type="match status" value="1"/>
</dbReference>
<dbReference type="SUPFAM" id="SSF56112">
    <property type="entry name" value="Protein kinase-like (PK-like)"/>
    <property type="match status" value="1"/>
</dbReference>
<proteinExistence type="predicted"/>
<dbReference type="STRING" id="44941.A0A397U4J4"/>
<evidence type="ECO:0000259" key="1">
    <source>
        <dbReference type="PROSITE" id="PS50011"/>
    </source>
</evidence>
<name>A0A397U4J4_9GLOM</name>
<comment type="caution">
    <text evidence="2">The sequence shown here is derived from an EMBL/GenBank/DDBJ whole genome shotgun (WGS) entry which is preliminary data.</text>
</comment>
<evidence type="ECO:0000313" key="3">
    <source>
        <dbReference type="Proteomes" id="UP000266673"/>
    </source>
</evidence>
<dbReference type="InterPro" id="IPR001245">
    <property type="entry name" value="Ser-Thr/Tyr_kinase_cat_dom"/>
</dbReference>
<feature type="domain" description="Protein kinase" evidence="1">
    <location>
        <begin position="52"/>
        <end position="250"/>
    </location>
</feature>
<dbReference type="InterPro" id="IPR051681">
    <property type="entry name" value="Ser/Thr_Kinases-Pseudokinases"/>
</dbReference>
<dbReference type="AlphaFoldDB" id="A0A397U4J4"/>
<dbReference type="EMBL" id="QKWP01002027">
    <property type="protein sequence ID" value="RIB05210.1"/>
    <property type="molecule type" value="Genomic_DNA"/>
</dbReference>